<sequence length="469" mass="51591">MDLSEVDHALEEQLSQPDVDLSEFANRKSRMVPVEGSFVVFTLDPLATIETLNDPIADKEACSIEKKTYVGCMREMLDVPLISRRYHRCVCYIVSHGPTPPLNGFDELMCVAIAPATHAGGRPPVEPSPPLPWNDLYIHVTSHFTVRIKTSGWLDHENSPMLNLGDFMDLSEYVCADALRAIWMDDSESEESRPPCPPPSLTSHASVLPARNHTADAEGSPITSSSGSACGSIGSFGDLSAYPDLQMAFMAGEHPENQFMPVVSFDLDISTAKEVANAHDLHDDIEAIGKIIARSQERRLESLDLLADGRMSAEILPPSAPLIKDVDGSGKLKYRKWERRMSLPLPLPPVYLDDVESVGQKSSGNQITAVPLSTNSKPWMPSKLRSFFTGLFTVVACGRSTDDSDDRPSQVPSTKFSMWPVPTSPSSLCLMDIFSMKYRFLYPNILLSRALVPRSFIQKAAMPLAHKGS</sequence>
<gene>
    <name evidence="1" type="ORF">FA95DRAFT_1281864</name>
</gene>
<reference evidence="1" key="2">
    <citation type="journal article" date="2022" name="New Phytol.">
        <title>Evolutionary transition to the ectomycorrhizal habit in the genomes of a hyperdiverse lineage of mushroom-forming fungi.</title>
        <authorList>
            <person name="Looney B."/>
            <person name="Miyauchi S."/>
            <person name="Morin E."/>
            <person name="Drula E."/>
            <person name="Courty P.E."/>
            <person name="Kohler A."/>
            <person name="Kuo A."/>
            <person name="LaButti K."/>
            <person name="Pangilinan J."/>
            <person name="Lipzen A."/>
            <person name="Riley R."/>
            <person name="Andreopoulos W."/>
            <person name="He G."/>
            <person name="Johnson J."/>
            <person name="Nolan M."/>
            <person name="Tritt A."/>
            <person name="Barry K.W."/>
            <person name="Grigoriev I.V."/>
            <person name="Nagy L.G."/>
            <person name="Hibbett D."/>
            <person name="Henrissat B."/>
            <person name="Matheny P.B."/>
            <person name="Labbe J."/>
            <person name="Martin F.M."/>
        </authorList>
    </citation>
    <scope>NUCLEOTIDE SEQUENCE</scope>
    <source>
        <strain evidence="1">FP105234-sp</strain>
    </source>
</reference>
<proteinExistence type="predicted"/>
<protein>
    <submittedName>
        <fullName evidence="1">Uncharacterized protein</fullName>
    </submittedName>
</protein>
<evidence type="ECO:0000313" key="1">
    <source>
        <dbReference type="EMBL" id="KAI0047139.1"/>
    </source>
</evidence>
<keyword evidence="2" id="KW-1185">Reference proteome</keyword>
<organism evidence="1 2">
    <name type="scientific">Auriscalpium vulgare</name>
    <dbReference type="NCBI Taxonomy" id="40419"/>
    <lineage>
        <taxon>Eukaryota</taxon>
        <taxon>Fungi</taxon>
        <taxon>Dikarya</taxon>
        <taxon>Basidiomycota</taxon>
        <taxon>Agaricomycotina</taxon>
        <taxon>Agaricomycetes</taxon>
        <taxon>Russulales</taxon>
        <taxon>Auriscalpiaceae</taxon>
        <taxon>Auriscalpium</taxon>
    </lineage>
</organism>
<reference evidence="1" key="1">
    <citation type="submission" date="2021-02" db="EMBL/GenBank/DDBJ databases">
        <authorList>
            <consortium name="DOE Joint Genome Institute"/>
            <person name="Ahrendt S."/>
            <person name="Looney B.P."/>
            <person name="Miyauchi S."/>
            <person name="Morin E."/>
            <person name="Drula E."/>
            <person name="Courty P.E."/>
            <person name="Chicoki N."/>
            <person name="Fauchery L."/>
            <person name="Kohler A."/>
            <person name="Kuo A."/>
            <person name="Labutti K."/>
            <person name="Pangilinan J."/>
            <person name="Lipzen A."/>
            <person name="Riley R."/>
            <person name="Andreopoulos W."/>
            <person name="He G."/>
            <person name="Johnson J."/>
            <person name="Barry K.W."/>
            <person name="Grigoriev I.V."/>
            <person name="Nagy L."/>
            <person name="Hibbett D."/>
            <person name="Henrissat B."/>
            <person name="Matheny P.B."/>
            <person name="Labbe J."/>
            <person name="Martin F."/>
        </authorList>
    </citation>
    <scope>NUCLEOTIDE SEQUENCE</scope>
    <source>
        <strain evidence="1">FP105234-sp</strain>
    </source>
</reference>
<comment type="caution">
    <text evidence="1">The sequence shown here is derived from an EMBL/GenBank/DDBJ whole genome shotgun (WGS) entry which is preliminary data.</text>
</comment>
<accession>A0ACB8RS80</accession>
<evidence type="ECO:0000313" key="2">
    <source>
        <dbReference type="Proteomes" id="UP000814033"/>
    </source>
</evidence>
<dbReference type="EMBL" id="MU275910">
    <property type="protein sequence ID" value="KAI0047139.1"/>
    <property type="molecule type" value="Genomic_DNA"/>
</dbReference>
<dbReference type="Proteomes" id="UP000814033">
    <property type="component" value="Unassembled WGS sequence"/>
</dbReference>
<name>A0ACB8RS80_9AGAM</name>